<keyword evidence="2" id="KW-1185">Reference proteome</keyword>
<evidence type="ECO:0000313" key="1">
    <source>
        <dbReference type="EMBL" id="KAF4640998.1"/>
    </source>
</evidence>
<reference evidence="1 2" key="1">
    <citation type="submission" date="2020-03" db="EMBL/GenBank/DDBJ databases">
        <title>Genome sequence of Toxoplasma gondii RH-88 strain.</title>
        <authorList>
            <person name="Lorenzi H.A."/>
            <person name="Venepally P."/>
            <person name="Rozenberg A."/>
            <person name="Sibley D."/>
        </authorList>
    </citation>
    <scope>NUCLEOTIDE SEQUENCE [LARGE SCALE GENOMIC DNA]</scope>
    <source>
        <strain evidence="1 2">RH-88</strain>
    </source>
</reference>
<name>A0A7J6K1D3_TOXGO</name>
<dbReference type="Proteomes" id="UP000557509">
    <property type="component" value="Unassembled WGS sequence"/>
</dbReference>
<dbReference type="AlphaFoldDB" id="A0A7J6K1D3"/>
<proteinExistence type="predicted"/>
<comment type="caution">
    <text evidence="1">The sequence shown here is derived from an EMBL/GenBank/DDBJ whole genome shotgun (WGS) entry which is preliminary data.</text>
</comment>
<gene>
    <name evidence="1" type="ORF">TGRH88_068060</name>
</gene>
<protein>
    <submittedName>
        <fullName evidence="1">Uncharacterized protein</fullName>
    </submittedName>
</protein>
<organism evidence="1 2">
    <name type="scientific">Toxoplasma gondii</name>
    <dbReference type="NCBI Taxonomy" id="5811"/>
    <lineage>
        <taxon>Eukaryota</taxon>
        <taxon>Sar</taxon>
        <taxon>Alveolata</taxon>
        <taxon>Apicomplexa</taxon>
        <taxon>Conoidasida</taxon>
        <taxon>Coccidia</taxon>
        <taxon>Eucoccidiorida</taxon>
        <taxon>Eimeriorina</taxon>
        <taxon>Sarcocystidae</taxon>
        <taxon>Toxoplasma</taxon>
    </lineage>
</organism>
<evidence type="ECO:0000313" key="2">
    <source>
        <dbReference type="Proteomes" id="UP000557509"/>
    </source>
</evidence>
<dbReference type="EMBL" id="JAAUHK010000194">
    <property type="protein sequence ID" value="KAF4640998.1"/>
    <property type="molecule type" value="Genomic_DNA"/>
</dbReference>
<sequence length="75" mass="8395">MPAGHFYDLPYTFSAVWLILAAGRVVSYDVKGGTVLVPLRRYTAIETDSGKRPSKFRNESRMQGASIQPFCQLEV</sequence>
<accession>A0A7J6K1D3</accession>